<dbReference type="InterPro" id="IPR020549">
    <property type="entry name" value="YbeY_CS"/>
</dbReference>
<dbReference type="Gene3D" id="3.40.390.30">
    <property type="entry name" value="Metalloproteases ('zincins'), catalytic domain"/>
    <property type="match status" value="1"/>
</dbReference>
<dbReference type="EC" id="3.1.-.-" evidence="7"/>
<comment type="similarity">
    <text evidence="1 7">Belongs to the endoribonuclease YbeY family.</text>
</comment>
<proteinExistence type="inferred from homology"/>
<evidence type="ECO:0000256" key="1">
    <source>
        <dbReference type="ARBA" id="ARBA00010875"/>
    </source>
</evidence>
<keyword evidence="6 7" id="KW-0862">Zinc</keyword>
<dbReference type="PANTHER" id="PTHR46986">
    <property type="entry name" value="ENDORIBONUCLEASE YBEY, CHLOROPLASTIC"/>
    <property type="match status" value="1"/>
</dbReference>
<dbReference type="GO" id="GO:0008270">
    <property type="term" value="F:zinc ion binding"/>
    <property type="evidence" value="ECO:0007669"/>
    <property type="project" value="UniProtKB-UniRule"/>
</dbReference>
<keyword evidence="3 7" id="KW-0479">Metal-binding</keyword>
<feature type="binding site" evidence="7">
    <location>
        <position position="120"/>
    </location>
    <ligand>
        <name>Zn(2+)</name>
        <dbReference type="ChEBI" id="CHEBI:29105"/>
        <note>catalytic</note>
    </ligand>
</feature>
<comment type="caution">
    <text evidence="8">The sequence shown here is derived from an EMBL/GenBank/DDBJ whole genome shotgun (WGS) entry which is preliminary data.</text>
</comment>
<keyword evidence="4 7" id="KW-0255">Endonuclease</keyword>
<dbReference type="GO" id="GO:0004521">
    <property type="term" value="F:RNA endonuclease activity"/>
    <property type="evidence" value="ECO:0007669"/>
    <property type="project" value="UniProtKB-UniRule"/>
</dbReference>
<gene>
    <name evidence="7" type="primary">ybeY</name>
    <name evidence="8" type="ORF">AMJ40_07440</name>
</gene>
<dbReference type="InterPro" id="IPR002036">
    <property type="entry name" value="YbeY"/>
</dbReference>
<evidence type="ECO:0000256" key="6">
    <source>
        <dbReference type="ARBA" id="ARBA00022833"/>
    </source>
</evidence>
<name>A0A0S7WE76_UNCT6</name>
<keyword evidence="5 7" id="KW-0378">Hydrolase</keyword>
<sequence length="133" mass="15521">MRTYVEHLKTRRKTGLPSDKTIERLVTRVAEGEQLEGSIGVIFVDDSYMKELNRKFRKRDRTTDVLTFPMKDEFQEEILGEIYISVDRACAQAKEYGESLQREISRLVVHGLLHLAGYPHSRMKTKEKGYLSR</sequence>
<evidence type="ECO:0000256" key="2">
    <source>
        <dbReference type="ARBA" id="ARBA00022722"/>
    </source>
</evidence>
<keyword evidence="2 7" id="KW-0540">Nuclease</keyword>
<accession>A0A0S7WE76</accession>
<dbReference type="PANTHER" id="PTHR46986:SF1">
    <property type="entry name" value="ENDORIBONUCLEASE YBEY, CHLOROPLASTIC"/>
    <property type="match status" value="1"/>
</dbReference>
<dbReference type="GO" id="GO:0005737">
    <property type="term" value="C:cytoplasm"/>
    <property type="evidence" value="ECO:0007669"/>
    <property type="project" value="UniProtKB-SubCell"/>
</dbReference>
<evidence type="ECO:0000313" key="9">
    <source>
        <dbReference type="Proteomes" id="UP000051124"/>
    </source>
</evidence>
<reference evidence="8 9" key="1">
    <citation type="journal article" date="2015" name="Microbiome">
        <title>Genomic resolution of linkages in carbon, nitrogen, and sulfur cycling among widespread estuary sediment bacteria.</title>
        <authorList>
            <person name="Baker B.J."/>
            <person name="Lazar C.S."/>
            <person name="Teske A.P."/>
            <person name="Dick G.J."/>
        </authorList>
    </citation>
    <scope>NUCLEOTIDE SEQUENCE [LARGE SCALE GENOMIC DNA]</scope>
    <source>
        <strain evidence="8">DG_26</strain>
    </source>
</reference>
<comment type="subcellular location">
    <subcellularLocation>
        <location evidence="7">Cytoplasm</location>
    </subcellularLocation>
</comment>
<protein>
    <recommendedName>
        <fullName evidence="7">Endoribonuclease YbeY</fullName>
        <ecNumber evidence="7">3.1.-.-</ecNumber>
    </recommendedName>
</protein>
<dbReference type="GO" id="GO:0006364">
    <property type="term" value="P:rRNA processing"/>
    <property type="evidence" value="ECO:0007669"/>
    <property type="project" value="UniProtKB-UniRule"/>
</dbReference>
<keyword evidence="7" id="KW-0963">Cytoplasm</keyword>
<dbReference type="NCBIfam" id="TIGR00043">
    <property type="entry name" value="rRNA maturation RNase YbeY"/>
    <property type="match status" value="1"/>
</dbReference>
<feature type="binding site" evidence="7">
    <location>
        <position position="114"/>
    </location>
    <ligand>
        <name>Zn(2+)</name>
        <dbReference type="ChEBI" id="CHEBI:29105"/>
        <note>catalytic</note>
    </ligand>
</feature>
<comment type="cofactor">
    <cofactor evidence="7">
        <name>Zn(2+)</name>
        <dbReference type="ChEBI" id="CHEBI:29105"/>
    </cofactor>
    <text evidence="7">Binds 1 zinc ion.</text>
</comment>
<dbReference type="GO" id="GO:0004222">
    <property type="term" value="F:metalloendopeptidase activity"/>
    <property type="evidence" value="ECO:0007669"/>
    <property type="project" value="InterPro"/>
</dbReference>
<organism evidence="8 9">
    <name type="scientific">candidate division TA06 bacterium DG_26</name>
    <dbReference type="NCBI Taxonomy" id="1703771"/>
    <lineage>
        <taxon>Bacteria</taxon>
        <taxon>Bacteria division TA06</taxon>
    </lineage>
</organism>
<feature type="binding site" evidence="7">
    <location>
        <position position="110"/>
    </location>
    <ligand>
        <name>Zn(2+)</name>
        <dbReference type="ChEBI" id="CHEBI:29105"/>
        <note>catalytic</note>
    </ligand>
</feature>
<dbReference type="PROSITE" id="PS01306">
    <property type="entry name" value="UPF0054"/>
    <property type="match status" value="1"/>
</dbReference>
<evidence type="ECO:0000256" key="4">
    <source>
        <dbReference type="ARBA" id="ARBA00022759"/>
    </source>
</evidence>
<evidence type="ECO:0000313" key="8">
    <source>
        <dbReference type="EMBL" id="KPJ48464.1"/>
    </source>
</evidence>
<dbReference type="AlphaFoldDB" id="A0A0S7WE76"/>
<evidence type="ECO:0000256" key="5">
    <source>
        <dbReference type="ARBA" id="ARBA00022801"/>
    </source>
</evidence>
<comment type="function">
    <text evidence="7">Single strand-specific metallo-endoribonuclease involved in late-stage 70S ribosome quality control and in maturation of the 3' terminus of the 16S rRNA.</text>
</comment>
<dbReference type="SUPFAM" id="SSF55486">
    <property type="entry name" value="Metalloproteases ('zincins'), catalytic domain"/>
    <property type="match status" value="1"/>
</dbReference>
<dbReference type="HAMAP" id="MF_00009">
    <property type="entry name" value="Endoribonucl_YbeY"/>
    <property type="match status" value="1"/>
</dbReference>
<dbReference type="EMBL" id="LIZT01000116">
    <property type="protein sequence ID" value="KPJ48464.1"/>
    <property type="molecule type" value="Genomic_DNA"/>
</dbReference>
<keyword evidence="7" id="KW-0698">rRNA processing</keyword>
<dbReference type="InterPro" id="IPR023091">
    <property type="entry name" value="MetalPrtase_cat_dom_sf_prd"/>
</dbReference>
<dbReference type="Pfam" id="PF02130">
    <property type="entry name" value="YbeY"/>
    <property type="match status" value="1"/>
</dbReference>
<evidence type="ECO:0000256" key="3">
    <source>
        <dbReference type="ARBA" id="ARBA00022723"/>
    </source>
</evidence>
<keyword evidence="7" id="KW-0690">Ribosome biogenesis</keyword>
<dbReference type="Proteomes" id="UP000051124">
    <property type="component" value="Unassembled WGS sequence"/>
</dbReference>
<evidence type="ECO:0000256" key="7">
    <source>
        <dbReference type="HAMAP-Rule" id="MF_00009"/>
    </source>
</evidence>
<dbReference type="PATRIC" id="fig|1703771.3.peg.1312"/>